<comment type="similarity">
    <text evidence="1">Belongs to the amidinotransferase family.</text>
</comment>
<dbReference type="Gene3D" id="3.75.10.10">
    <property type="entry name" value="L-arginine/glycine Amidinotransferase, Chain A"/>
    <property type="match status" value="1"/>
</dbReference>
<feature type="compositionally biased region" description="Polar residues" evidence="3">
    <location>
        <begin position="1"/>
        <end position="11"/>
    </location>
</feature>
<dbReference type="RefSeq" id="WP_231931526.1">
    <property type="nucleotide sequence ID" value="NZ_LT607413.1"/>
</dbReference>
<evidence type="ECO:0000256" key="1">
    <source>
        <dbReference type="ARBA" id="ARBA00006943"/>
    </source>
</evidence>
<accession>A0A1C5A4Y9</accession>
<keyword evidence="5" id="KW-1185">Reference proteome</keyword>
<proteinExistence type="inferred from homology"/>
<keyword evidence="2 4" id="KW-0808">Transferase</keyword>
<organism evidence="4 5">
    <name type="scientific">Micromonospora echinospora</name>
    <name type="common">Micromonospora purpurea</name>
    <dbReference type="NCBI Taxonomy" id="1877"/>
    <lineage>
        <taxon>Bacteria</taxon>
        <taxon>Bacillati</taxon>
        <taxon>Actinomycetota</taxon>
        <taxon>Actinomycetes</taxon>
        <taxon>Micromonosporales</taxon>
        <taxon>Micromonosporaceae</taxon>
        <taxon>Micromonospora</taxon>
    </lineage>
</organism>
<dbReference type="PANTHER" id="PTHR10488">
    <property type="entry name" value="GLYCINE AMIDINOTRANSFERASE, MITOCHONDRIAL"/>
    <property type="match status" value="1"/>
</dbReference>
<sequence>MAILSGEQSTADRIAEPAASRSPEHRLPVVNSWDEFTTLREVVVGDATHAGVPPQTDVSAWLNDYPELSPAERERVGGRFPDQVIEESNEDLADLVTTLRDMGIVVHQPPAADPDEEVGGPGWRSPGRHSYCPRDLALVIGSTIIEAPSPSRSRYHELSNLRPLFQDYLLRGAHWLGAPRPQLRDELYLTDAKGAPVLGEAEPAFEAANVVRLGRDVFYQVSRSGNEIGLRWLQSALQLLGDIRVHPLRGLYQGTHIDSTICFLRPGLVLLNPARVRPDTVPEVLRGWDVIWCPPIEEPVAPLLPRTLSTPWVGMNLLMVSPDMAVVDRNQTNLIRLLEAKGITVVPRRLRHSRVLGGGFHCVTLDTVRDGGPENYLD</sequence>
<reference evidence="5" key="1">
    <citation type="submission" date="2016-06" db="EMBL/GenBank/DDBJ databases">
        <authorList>
            <person name="Varghese N."/>
            <person name="Submissions Spin"/>
        </authorList>
    </citation>
    <scope>NUCLEOTIDE SEQUENCE [LARGE SCALE GENOMIC DNA]</scope>
    <source>
        <strain evidence="5">DSM 43816</strain>
    </source>
</reference>
<evidence type="ECO:0000256" key="3">
    <source>
        <dbReference type="SAM" id="MobiDB-lite"/>
    </source>
</evidence>
<dbReference type="SUPFAM" id="SSF55909">
    <property type="entry name" value="Pentein"/>
    <property type="match status" value="1"/>
</dbReference>
<dbReference type="AlphaFoldDB" id="A0A1C5A4Y9"/>
<gene>
    <name evidence="4" type="ORF">GA0070618_6317</name>
</gene>
<dbReference type="EMBL" id="LT607413">
    <property type="protein sequence ID" value="SCF40277.1"/>
    <property type="molecule type" value="Genomic_DNA"/>
</dbReference>
<feature type="region of interest" description="Disordered" evidence="3">
    <location>
        <begin position="1"/>
        <end position="26"/>
    </location>
</feature>
<dbReference type="GO" id="GO:0015067">
    <property type="term" value="F:amidinotransferase activity"/>
    <property type="evidence" value="ECO:0007669"/>
    <property type="project" value="InterPro"/>
</dbReference>
<evidence type="ECO:0000256" key="2">
    <source>
        <dbReference type="ARBA" id="ARBA00022679"/>
    </source>
</evidence>
<dbReference type="Proteomes" id="UP000198253">
    <property type="component" value="Chromosome I"/>
</dbReference>
<evidence type="ECO:0000313" key="5">
    <source>
        <dbReference type="Proteomes" id="UP000198253"/>
    </source>
</evidence>
<dbReference type="PANTHER" id="PTHR10488:SF1">
    <property type="entry name" value="GLYCINE AMIDINOTRANSFERASE, MITOCHONDRIAL"/>
    <property type="match status" value="1"/>
</dbReference>
<name>A0A1C5A4Y9_MICEC</name>
<dbReference type="InParanoid" id="A0A1C5A4Y9"/>
<dbReference type="InterPro" id="IPR033195">
    <property type="entry name" value="AmidinoTrfase"/>
</dbReference>
<protein>
    <submittedName>
        <fullName evidence="4">Glycine amidinotransferase</fullName>
    </submittedName>
</protein>
<evidence type="ECO:0000313" key="4">
    <source>
        <dbReference type="EMBL" id="SCF40277.1"/>
    </source>
</evidence>